<dbReference type="GO" id="GO:0032258">
    <property type="term" value="P:cytoplasm to vacuole targeting by the Cvt pathway"/>
    <property type="evidence" value="ECO:0007669"/>
    <property type="project" value="TreeGrafter"/>
</dbReference>
<dbReference type="Pfam" id="PF04124">
    <property type="entry name" value="Dor1"/>
    <property type="match status" value="1"/>
</dbReference>
<gene>
    <name evidence="9" type="ORF">LAMI_0G09472G</name>
</gene>
<accession>A0A1G4KAA7</accession>
<evidence type="ECO:0000256" key="4">
    <source>
        <dbReference type="ARBA" id="ARBA00022448"/>
    </source>
</evidence>
<dbReference type="GO" id="GO:0017119">
    <property type="term" value="C:Golgi transport complex"/>
    <property type="evidence" value="ECO:0007669"/>
    <property type="project" value="InterPro"/>
</dbReference>
<dbReference type="PANTHER" id="PTHR21311">
    <property type="entry name" value="CONSERVED OLIGOMERIC GOLGI COMPLEX COMPONENT 8"/>
    <property type="match status" value="1"/>
</dbReference>
<dbReference type="AlphaFoldDB" id="A0A1G4KAA7"/>
<dbReference type="EMBL" id="LT598469">
    <property type="protein sequence ID" value="SCV01126.1"/>
    <property type="molecule type" value="Genomic_DNA"/>
</dbReference>
<organism evidence="9 10">
    <name type="scientific">Lachancea mirantina</name>
    <dbReference type="NCBI Taxonomy" id="1230905"/>
    <lineage>
        <taxon>Eukaryota</taxon>
        <taxon>Fungi</taxon>
        <taxon>Dikarya</taxon>
        <taxon>Ascomycota</taxon>
        <taxon>Saccharomycotina</taxon>
        <taxon>Saccharomycetes</taxon>
        <taxon>Saccharomycetales</taxon>
        <taxon>Saccharomycetaceae</taxon>
        <taxon>Lachancea</taxon>
    </lineage>
</organism>
<evidence type="ECO:0000313" key="9">
    <source>
        <dbReference type="EMBL" id="SCV01126.1"/>
    </source>
</evidence>
<comment type="similarity">
    <text evidence="2">Belongs to the COG8 family.</text>
</comment>
<dbReference type="OrthoDB" id="1661054at2759"/>
<keyword evidence="7" id="KW-0472">Membrane</keyword>
<protein>
    <recommendedName>
        <fullName evidence="3">Conserved oligomeric Golgi complex subunit 8</fullName>
    </recommendedName>
    <alternativeName>
        <fullName evidence="8">Component of oligomeric Golgi complex 8</fullName>
    </alternativeName>
</protein>
<sequence>MDVLLENVIAGGLNHDPASEAYLKDVLQLKSSYDDYFSSLPIPGSIVEEIAETDAKMAQLELELRSLLLDNKTTILKSSLDVSVSLDLNNILKEMDELWELRGGTPTHKENHQFDDTLAALHKERPAQETKDGFAAALQNLKIQESTGTHVIDDLGLALDNMPGVNDILELPSLVAVCIKMGHYNEAILCHVQAQKLAARFPDIEIIKQVVSTITEEITTNMLQGLVRLLETNSVINTMKKTVGFLHSIPPFTENDDALLQVFLTMRFNFIYAELRSYDAPKDASDAICEMLMKRKIEAIREHAYNAFVVISSISNISTQDIALPIFEELQPAKPTNLSILVFVKKCIDMLVADLNSYKSVLSESVCLQLIYCSFRFADSNPNYHRIFIQTLWEKNIFTKDQLLTAMEKRRDLATKYH</sequence>
<keyword evidence="6" id="KW-0333">Golgi apparatus</keyword>
<keyword evidence="4" id="KW-0813">Transport</keyword>
<name>A0A1G4KAA7_9SACH</name>
<dbReference type="InterPro" id="IPR007255">
    <property type="entry name" value="COG8"/>
</dbReference>
<comment type="subcellular location">
    <subcellularLocation>
        <location evidence="1">Golgi apparatus membrane</location>
        <topology evidence="1">Peripheral membrane protein</topology>
    </subcellularLocation>
</comment>
<dbReference type="STRING" id="1230905.A0A1G4KAA7"/>
<evidence type="ECO:0000313" key="10">
    <source>
        <dbReference type="Proteomes" id="UP000191024"/>
    </source>
</evidence>
<dbReference type="Proteomes" id="UP000191024">
    <property type="component" value="Chromosome G"/>
</dbReference>
<dbReference type="PANTHER" id="PTHR21311:SF0">
    <property type="entry name" value="CONSERVED OLIGOMERIC GOLGI COMPLEX SUBUNIT 8"/>
    <property type="match status" value="1"/>
</dbReference>
<evidence type="ECO:0000256" key="1">
    <source>
        <dbReference type="ARBA" id="ARBA00004395"/>
    </source>
</evidence>
<dbReference type="GO" id="GO:0006891">
    <property type="term" value="P:intra-Golgi vesicle-mediated transport"/>
    <property type="evidence" value="ECO:0007669"/>
    <property type="project" value="TreeGrafter"/>
</dbReference>
<dbReference type="GO" id="GO:0000139">
    <property type="term" value="C:Golgi membrane"/>
    <property type="evidence" value="ECO:0007669"/>
    <property type="project" value="UniProtKB-SubCell"/>
</dbReference>
<keyword evidence="5" id="KW-0653">Protein transport</keyword>
<evidence type="ECO:0000256" key="2">
    <source>
        <dbReference type="ARBA" id="ARBA00006419"/>
    </source>
</evidence>
<evidence type="ECO:0000256" key="5">
    <source>
        <dbReference type="ARBA" id="ARBA00022927"/>
    </source>
</evidence>
<keyword evidence="10" id="KW-1185">Reference proteome</keyword>
<proteinExistence type="inferred from homology"/>
<evidence type="ECO:0000256" key="6">
    <source>
        <dbReference type="ARBA" id="ARBA00023034"/>
    </source>
</evidence>
<evidence type="ECO:0000256" key="3">
    <source>
        <dbReference type="ARBA" id="ARBA00020983"/>
    </source>
</evidence>
<evidence type="ECO:0000256" key="7">
    <source>
        <dbReference type="ARBA" id="ARBA00023136"/>
    </source>
</evidence>
<evidence type="ECO:0000256" key="8">
    <source>
        <dbReference type="ARBA" id="ARBA00031347"/>
    </source>
</evidence>
<reference evidence="9 10" key="1">
    <citation type="submission" date="2016-03" db="EMBL/GenBank/DDBJ databases">
        <authorList>
            <person name="Devillers H."/>
        </authorList>
    </citation>
    <scope>NUCLEOTIDE SEQUENCE [LARGE SCALE GENOMIC DNA]</scope>
    <source>
        <strain evidence="9">CBS 11717</strain>
    </source>
</reference>